<organism evidence="3">
    <name type="scientific">Bactrocera dorsalis</name>
    <name type="common">Oriental fruit fly</name>
    <name type="synonym">Dacus dorsalis</name>
    <dbReference type="NCBI Taxonomy" id="27457"/>
    <lineage>
        <taxon>Eukaryota</taxon>
        <taxon>Metazoa</taxon>
        <taxon>Ecdysozoa</taxon>
        <taxon>Arthropoda</taxon>
        <taxon>Hexapoda</taxon>
        <taxon>Insecta</taxon>
        <taxon>Pterygota</taxon>
        <taxon>Neoptera</taxon>
        <taxon>Endopterygota</taxon>
        <taxon>Diptera</taxon>
        <taxon>Brachycera</taxon>
        <taxon>Muscomorpha</taxon>
        <taxon>Tephritoidea</taxon>
        <taxon>Tephritidae</taxon>
        <taxon>Bactrocera</taxon>
        <taxon>Bactrocera</taxon>
    </lineage>
</organism>
<feature type="region of interest" description="Disordered" evidence="1">
    <location>
        <begin position="1"/>
        <end position="25"/>
    </location>
</feature>
<feature type="transmembrane region" description="Helical" evidence="2">
    <location>
        <begin position="34"/>
        <end position="54"/>
    </location>
</feature>
<evidence type="ECO:0000313" key="3">
    <source>
        <dbReference type="EMBL" id="JAC55442.1"/>
    </source>
</evidence>
<dbReference type="EMBL" id="GAKP01003510">
    <property type="protein sequence ID" value="JAC55442.1"/>
    <property type="molecule type" value="Transcribed_RNA"/>
</dbReference>
<keyword evidence="2" id="KW-1133">Transmembrane helix</keyword>
<keyword evidence="3" id="KW-0527">Neuropeptide</keyword>
<gene>
    <name evidence="3" type="primary">FRP1</name>
</gene>
<accession>A0A034WM50</accession>
<keyword evidence="2" id="KW-0812">Transmembrane</keyword>
<evidence type="ECO:0000256" key="2">
    <source>
        <dbReference type="SAM" id="Phobius"/>
    </source>
</evidence>
<dbReference type="OrthoDB" id="8190180at2759"/>
<name>A0A034WM50_BACDO</name>
<feature type="compositionally biased region" description="Low complexity" evidence="1">
    <location>
        <begin position="15"/>
        <end position="25"/>
    </location>
</feature>
<evidence type="ECO:0000256" key="1">
    <source>
        <dbReference type="SAM" id="MobiDB-lite"/>
    </source>
</evidence>
<keyword evidence="2" id="KW-0472">Membrane</keyword>
<dbReference type="AlphaFoldDB" id="A0A034WM50"/>
<proteinExistence type="predicted"/>
<feature type="compositionally biased region" description="Basic residues" evidence="1">
    <location>
        <begin position="1"/>
        <end position="14"/>
    </location>
</feature>
<sequence length="104" mass="11505">FEHHSKQAKSKRLTAKSTKSSQATTTTSTITYKMRSFCTVCFVALILAVCMCSFGEAAYRKPPFNGSIFGKRNSLEYDNAKAVTAMCEIALEACQSWFPQGESK</sequence>
<protein>
    <submittedName>
        <fullName evidence="3">FMRFamide-related neuropeptides</fullName>
    </submittedName>
</protein>
<dbReference type="GO" id="GO:0007218">
    <property type="term" value="P:neuropeptide signaling pathway"/>
    <property type="evidence" value="ECO:0007669"/>
    <property type="project" value="UniProtKB-KW"/>
</dbReference>
<feature type="non-terminal residue" evidence="3">
    <location>
        <position position="1"/>
    </location>
</feature>
<reference evidence="3" key="1">
    <citation type="journal article" date="2014" name="BMC Genomics">
        <title>Characterizing the developmental transcriptome of the oriental fruit fly, Bactrocera dorsalis (Diptera: Tephritidae) through comparative genomic analysis with Drosophila melanogaster utilizing modENCODE datasets.</title>
        <authorList>
            <person name="Geib S.M."/>
            <person name="Calla B."/>
            <person name="Hall B."/>
            <person name="Hou S."/>
            <person name="Manoukis N.C."/>
        </authorList>
    </citation>
    <scope>NUCLEOTIDE SEQUENCE</scope>
    <source>
        <strain evidence="3">Punador</strain>
    </source>
</reference>